<gene>
    <name evidence="1" type="ORF">LOK49_LG13G00381</name>
</gene>
<evidence type="ECO:0000313" key="2">
    <source>
        <dbReference type="Proteomes" id="UP001060215"/>
    </source>
</evidence>
<sequence>MQNKRMKLKTMKKKKMRRRRQCSVNRQVQGHSYGCGWYSLQGHCKIIEETQAQGYFDLEVFEADPNICNGFGTYVHLLLGFTLRLISASTAFMTRVHNYIRANIMSWRQSFFRRGALEAKYQKRCEIVNGVVEVEGVTSETTLDLKDDKSTKDQSNQIKALQLNLAAGMMPEK</sequence>
<protein>
    <submittedName>
        <fullName evidence="1">Uncharacterized protein</fullName>
    </submittedName>
</protein>
<proteinExistence type="predicted"/>
<dbReference type="EMBL" id="CM045771">
    <property type="protein sequence ID" value="KAI7988039.1"/>
    <property type="molecule type" value="Genomic_DNA"/>
</dbReference>
<name>A0ACC0FI92_9ERIC</name>
<reference evidence="1 2" key="1">
    <citation type="journal article" date="2022" name="Plant J.">
        <title>Chromosome-level genome of Camellia lanceoleosa provides a valuable resource for understanding genome evolution and self-incompatibility.</title>
        <authorList>
            <person name="Gong W."/>
            <person name="Xiao S."/>
            <person name="Wang L."/>
            <person name="Liao Z."/>
            <person name="Chang Y."/>
            <person name="Mo W."/>
            <person name="Hu G."/>
            <person name="Li W."/>
            <person name="Zhao G."/>
            <person name="Zhu H."/>
            <person name="Hu X."/>
            <person name="Ji K."/>
            <person name="Xiang X."/>
            <person name="Song Q."/>
            <person name="Yuan D."/>
            <person name="Jin S."/>
            <person name="Zhang L."/>
        </authorList>
    </citation>
    <scope>NUCLEOTIDE SEQUENCE [LARGE SCALE GENOMIC DNA]</scope>
    <source>
        <strain evidence="1">SQ_2022a</strain>
    </source>
</reference>
<accession>A0ACC0FI92</accession>
<comment type="caution">
    <text evidence="1">The sequence shown here is derived from an EMBL/GenBank/DDBJ whole genome shotgun (WGS) entry which is preliminary data.</text>
</comment>
<evidence type="ECO:0000313" key="1">
    <source>
        <dbReference type="EMBL" id="KAI7988039.1"/>
    </source>
</evidence>
<dbReference type="Proteomes" id="UP001060215">
    <property type="component" value="Chromosome 14"/>
</dbReference>
<organism evidence="1 2">
    <name type="scientific">Camellia lanceoleosa</name>
    <dbReference type="NCBI Taxonomy" id="1840588"/>
    <lineage>
        <taxon>Eukaryota</taxon>
        <taxon>Viridiplantae</taxon>
        <taxon>Streptophyta</taxon>
        <taxon>Embryophyta</taxon>
        <taxon>Tracheophyta</taxon>
        <taxon>Spermatophyta</taxon>
        <taxon>Magnoliopsida</taxon>
        <taxon>eudicotyledons</taxon>
        <taxon>Gunneridae</taxon>
        <taxon>Pentapetalae</taxon>
        <taxon>asterids</taxon>
        <taxon>Ericales</taxon>
        <taxon>Theaceae</taxon>
        <taxon>Camellia</taxon>
    </lineage>
</organism>
<keyword evidence="2" id="KW-1185">Reference proteome</keyword>